<protein>
    <submittedName>
        <fullName evidence="3">Sodium:proton antiporter</fullName>
    </submittedName>
</protein>
<organism evidence="3 4">
    <name type="scientific">Amnibacterium flavum</name>
    <dbReference type="NCBI Taxonomy" id="2173173"/>
    <lineage>
        <taxon>Bacteria</taxon>
        <taxon>Bacillati</taxon>
        <taxon>Actinomycetota</taxon>
        <taxon>Actinomycetes</taxon>
        <taxon>Micrococcales</taxon>
        <taxon>Microbacteriaceae</taxon>
        <taxon>Amnibacterium</taxon>
    </lineage>
</organism>
<feature type="transmembrane region" description="Helical" evidence="2">
    <location>
        <begin position="116"/>
        <end position="136"/>
    </location>
</feature>
<comment type="caution">
    <text evidence="3">The sequence shown here is derived from an EMBL/GenBank/DDBJ whole genome shotgun (WGS) entry which is preliminary data.</text>
</comment>
<evidence type="ECO:0000313" key="4">
    <source>
        <dbReference type="Proteomes" id="UP000244893"/>
    </source>
</evidence>
<keyword evidence="2" id="KW-0472">Membrane</keyword>
<evidence type="ECO:0000256" key="2">
    <source>
        <dbReference type="SAM" id="Phobius"/>
    </source>
</evidence>
<dbReference type="Proteomes" id="UP000244893">
    <property type="component" value="Unassembled WGS sequence"/>
</dbReference>
<dbReference type="Pfam" id="PF19853">
    <property type="entry name" value="DUF6328"/>
    <property type="match status" value="1"/>
</dbReference>
<keyword evidence="4" id="KW-1185">Reference proteome</keyword>
<proteinExistence type="predicted"/>
<feature type="compositionally biased region" description="Basic and acidic residues" evidence="1">
    <location>
        <begin position="15"/>
        <end position="29"/>
    </location>
</feature>
<dbReference type="AlphaFoldDB" id="A0A2V1HTL3"/>
<feature type="transmembrane region" description="Helical" evidence="2">
    <location>
        <begin position="75"/>
        <end position="96"/>
    </location>
</feature>
<gene>
    <name evidence="3" type="ORF">DDQ50_14970</name>
</gene>
<feature type="transmembrane region" description="Helical" evidence="2">
    <location>
        <begin position="142"/>
        <end position="163"/>
    </location>
</feature>
<feature type="region of interest" description="Disordered" evidence="1">
    <location>
        <begin position="1"/>
        <end position="29"/>
    </location>
</feature>
<reference evidence="3 4" key="1">
    <citation type="submission" date="2018-05" db="EMBL/GenBank/DDBJ databases">
        <title>Amnibacterium sp. M8JJ-5, whole genome shotgun sequence.</title>
        <authorList>
            <person name="Tuo L."/>
        </authorList>
    </citation>
    <scope>NUCLEOTIDE SEQUENCE [LARGE SCALE GENOMIC DNA]</scope>
    <source>
        <strain evidence="3 4">M8JJ-5</strain>
    </source>
</reference>
<accession>A0A2V1HTL3</accession>
<keyword evidence="2" id="KW-0812">Transmembrane</keyword>
<evidence type="ECO:0000256" key="1">
    <source>
        <dbReference type="SAM" id="MobiDB-lite"/>
    </source>
</evidence>
<name>A0A2V1HTL3_9MICO</name>
<evidence type="ECO:0000313" key="3">
    <source>
        <dbReference type="EMBL" id="PVZ93657.1"/>
    </source>
</evidence>
<dbReference type="EMBL" id="QEOP01000003">
    <property type="protein sequence ID" value="PVZ93657.1"/>
    <property type="molecule type" value="Genomic_DNA"/>
</dbReference>
<sequence length="182" mass="20162">MTRPSLYDCGMSQLRDVDPTDGRNETETERLDRNWNEILQELRVTQTGTQILTGFLLTLAFQPRFLDLDPFQVDVYLVLVGLAAISTALGLGPVSLHRALFRKKAKREIVKLADRLLETTLICVGLLITGVVLLIFDVVVSRGAAITAGVVTAVLLLLVWVALPAANHPKRRRDEDASRDES</sequence>
<dbReference type="OrthoDB" id="3625784at2"/>
<keyword evidence="2" id="KW-1133">Transmembrane helix</keyword>
<dbReference type="InterPro" id="IPR046291">
    <property type="entry name" value="DUF6328"/>
</dbReference>